<dbReference type="InterPro" id="IPR023996">
    <property type="entry name" value="TonB-dep_OMP_SusC/RagA"/>
</dbReference>
<dbReference type="EMBL" id="JADIMQ010000051">
    <property type="protein sequence ID" value="MBO8448350.1"/>
    <property type="molecule type" value="Genomic_DNA"/>
</dbReference>
<comment type="caution">
    <text evidence="13">The sequence shown here is derived from an EMBL/GenBank/DDBJ whole genome shotgun (WGS) entry which is preliminary data.</text>
</comment>
<keyword evidence="4 8" id="KW-0812">Transmembrane</keyword>
<dbReference type="Pfam" id="PF13715">
    <property type="entry name" value="CarbopepD_reg_2"/>
    <property type="match status" value="1"/>
</dbReference>
<keyword evidence="5 9" id="KW-0798">TonB box</keyword>
<dbReference type="InterPro" id="IPR008969">
    <property type="entry name" value="CarboxyPept-like_regulatory"/>
</dbReference>
<reference evidence="13" key="2">
    <citation type="journal article" date="2021" name="PeerJ">
        <title>Extensive microbial diversity within the chicken gut microbiome revealed by metagenomics and culture.</title>
        <authorList>
            <person name="Gilroy R."/>
            <person name="Ravi A."/>
            <person name="Getino M."/>
            <person name="Pursley I."/>
            <person name="Horton D.L."/>
            <person name="Alikhan N.F."/>
            <person name="Baker D."/>
            <person name="Gharbi K."/>
            <person name="Hall N."/>
            <person name="Watson M."/>
            <person name="Adriaenssens E.M."/>
            <person name="Foster-Nyarko E."/>
            <person name="Jarju S."/>
            <person name="Secka A."/>
            <person name="Antonio M."/>
            <person name="Oren A."/>
            <person name="Chaudhuri R.R."/>
            <person name="La Ragione R."/>
            <person name="Hildebrand F."/>
            <person name="Pallen M.J."/>
        </authorList>
    </citation>
    <scope>NUCLEOTIDE SEQUENCE</scope>
    <source>
        <strain evidence="13">20514</strain>
    </source>
</reference>
<dbReference type="Proteomes" id="UP000810252">
    <property type="component" value="Unassembled WGS sequence"/>
</dbReference>
<comment type="similarity">
    <text evidence="8 9">Belongs to the TonB-dependent receptor family.</text>
</comment>
<dbReference type="InterPro" id="IPR023997">
    <property type="entry name" value="TonB-dep_OMP_SusC/RagA_CS"/>
</dbReference>
<feature type="domain" description="TonB-dependent receptor-like beta-barrel" evidence="11">
    <location>
        <begin position="486"/>
        <end position="833"/>
    </location>
</feature>
<dbReference type="InterPro" id="IPR039426">
    <property type="entry name" value="TonB-dep_rcpt-like"/>
</dbReference>
<dbReference type="SUPFAM" id="SSF49464">
    <property type="entry name" value="Carboxypeptidase regulatory domain-like"/>
    <property type="match status" value="1"/>
</dbReference>
<keyword evidence="3 8" id="KW-1134">Transmembrane beta strand</keyword>
<accession>A0A9D9HBS1</accession>
<evidence type="ECO:0000256" key="9">
    <source>
        <dbReference type="RuleBase" id="RU003357"/>
    </source>
</evidence>
<dbReference type="Gene3D" id="2.170.130.10">
    <property type="entry name" value="TonB-dependent receptor, plug domain"/>
    <property type="match status" value="1"/>
</dbReference>
<evidence type="ECO:0000259" key="11">
    <source>
        <dbReference type="Pfam" id="PF00593"/>
    </source>
</evidence>
<keyword evidence="2 8" id="KW-0813">Transport</keyword>
<dbReference type="NCBIfam" id="TIGR04056">
    <property type="entry name" value="OMP_RagA_SusC"/>
    <property type="match status" value="1"/>
</dbReference>
<evidence type="ECO:0000256" key="10">
    <source>
        <dbReference type="SAM" id="MobiDB-lite"/>
    </source>
</evidence>
<dbReference type="Pfam" id="PF00593">
    <property type="entry name" value="TonB_dep_Rec_b-barrel"/>
    <property type="match status" value="1"/>
</dbReference>
<keyword evidence="7 8" id="KW-0998">Cell outer membrane</keyword>
<evidence type="ECO:0000256" key="8">
    <source>
        <dbReference type="PROSITE-ProRule" id="PRU01360"/>
    </source>
</evidence>
<feature type="region of interest" description="Disordered" evidence="10">
    <location>
        <begin position="25"/>
        <end position="47"/>
    </location>
</feature>
<evidence type="ECO:0000313" key="14">
    <source>
        <dbReference type="Proteomes" id="UP000810252"/>
    </source>
</evidence>
<dbReference type="InterPro" id="IPR012910">
    <property type="entry name" value="Plug_dom"/>
</dbReference>
<reference evidence="13" key="1">
    <citation type="submission" date="2020-10" db="EMBL/GenBank/DDBJ databases">
        <authorList>
            <person name="Gilroy R."/>
        </authorList>
    </citation>
    <scope>NUCLEOTIDE SEQUENCE</scope>
    <source>
        <strain evidence="13">20514</strain>
    </source>
</reference>
<proteinExistence type="inferred from homology"/>
<dbReference type="FunFam" id="2.170.130.10:FF:000003">
    <property type="entry name" value="SusC/RagA family TonB-linked outer membrane protein"/>
    <property type="match status" value="1"/>
</dbReference>
<dbReference type="NCBIfam" id="TIGR04057">
    <property type="entry name" value="SusC_RagA_signa"/>
    <property type="match status" value="1"/>
</dbReference>
<keyword evidence="6 8" id="KW-0472">Membrane</keyword>
<feature type="domain" description="TonB-dependent receptor plug" evidence="12">
    <location>
        <begin position="134"/>
        <end position="246"/>
    </location>
</feature>
<dbReference type="SUPFAM" id="SSF56935">
    <property type="entry name" value="Porins"/>
    <property type="match status" value="1"/>
</dbReference>
<name>A0A9D9HBS1_9BACT</name>
<evidence type="ECO:0000256" key="5">
    <source>
        <dbReference type="ARBA" id="ARBA00023077"/>
    </source>
</evidence>
<dbReference type="InterPro" id="IPR036942">
    <property type="entry name" value="Beta-barrel_TonB_sf"/>
</dbReference>
<evidence type="ECO:0000256" key="7">
    <source>
        <dbReference type="ARBA" id="ARBA00023237"/>
    </source>
</evidence>
<comment type="subcellular location">
    <subcellularLocation>
        <location evidence="1 8">Cell outer membrane</location>
        <topology evidence="1 8">Multi-pass membrane protein</topology>
    </subcellularLocation>
</comment>
<evidence type="ECO:0000256" key="1">
    <source>
        <dbReference type="ARBA" id="ARBA00004571"/>
    </source>
</evidence>
<evidence type="ECO:0000259" key="12">
    <source>
        <dbReference type="Pfam" id="PF07715"/>
    </source>
</evidence>
<dbReference type="InterPro" id="IPR000531">
    <property type="entry name" value="Beta-barrel_TonB"/>
</dbReference>
<evidence type="ECO:0000256" key="4">
    <source>
        <dbReference type="ARBA" id="ARBA00022692"/>
    </source>
</evidence>
<evidence type="ECO:0000256" key="3">
    <source>
        <dbReference type="ARBA" id="ARBA00022452"/>
    </source>
</evidence>
<evidence type="ECO:0000256" key="2">
    <source>
        <dbReference type="ARBA" id="ARBA00022448"/>
    </source>
</evidence>
<dbReference type="GO" id="GO:0009279">
    <property type="term" value="C:cell outer membrane"/>
    <property type="evidence" value="ECO:0007669"/>
    <property type="project" value="UniProtKB-SubCell"/>
</dbReference>
<dbReference type="AlphaFoldDB" id="A0A9D9HBS1"/>
<organism evidence="13 14">
    <name type="scientific">Candidatus Cryptobacteroides merdigallinarum</name>
    <dbReference type="NCBI Taxonomy" id="2840770"/>
    <lineage>
        <taxon>Bacteria</taxon>
        <taxon>Pseudomonadati</taxon>
        <taxon>Bacteroidota</taxon>
        <taxon>Bacteroidia</taxon>
        <taxon>Bacteroidales</taxon>
        <taxon>Candidatus Cryptobacteroides</taxon>
    </lineage>
</organism>
<dbReference type="Pfam" id="PF07715">
    <property type="entry name" value="Plug"/>
    <property type="match status" value="1"/>
</dbReference>
<protein>
    <submittedName>
        <fullName evidence="13">TonB-dependent receptor</fullName>
    </submittedName>
</protein>
<evidence type="ECO:0000313" key="13">
    <source>
        <dbReference type="EMBL" id="MBO8448350.1"/>
    </source>
</evidence>
<dbReference type="InterPro" id="IPR037066">
    <property type="entry name" value="Plug_dom_sf"/>
</dbReference>
<dbReference type="Gene3D" id="2.60.40.1120">
    <property type="entry name" value="Carboxypeptidase-like, regulatory domain"/>
    <property type="match status" value="1"/>
</dbReference>
<keyword evidence="13" id="KW-0675">Receptor</keyword>
<evidence type="ECO:0000256" key="6">
    <source>
        <dbReference type="ARBA" id="ARBA00023136"/>
    </source>
</evidence>
<dbReference type="Gene3D" id="2.40.170.20">
    <property type="entry name" value="TonB-dependent receptor, beta-barrel domain"/>
    <property type="match status" value="1"/>
</dbReference>
<sequence>MEHVFAGSGITWKVLDQVVALYAPEDSGTGQEGVPEEDNGRRTLSGHVDDASGAPVIGVTVMVEGTLNGTQTDPDGNWSLTVEDASDISLVFSCIGYRTVTMPVGINDVINIVMQEDAELLEEVVVVGYGTQRKANITGSVTSIDFGSIAEGRPIVNTSAALAGLAPGMSVMQTTGQPGAEETSIRIRGVGSFTVNDNTDASAPLVLVDGIEWSMDNVNPNDIESISILKDAASTAIYGTRAANGVILITTKAGSEAKPRVSYSYKGIYQMPYNELDWVKDYATYMELYNEGCDNAGKSHKFSQASIDIWRAAAAAPYGLNEYGVPNYVAYPNTNWFDEIFQNGYSQEHNLSISGGSKTVRYLISAGYLDNEGVMNRFNINASSQKANFRANLEADVLKWFTIGTKIYGQFQSDGTANIKNGFNYLYQTTPGIYPGSENAWGRPANNEESPNANNVFAQMVGSDGTKHTWRINGSLYAKIRPYKGVSIEGTFNYAPTFGLNHTYSRENGYWDYVTDTRYTSSDLSKAMVTDRTYRNYRMSTELLARYDGTFGDHTVGAILGYSAIEYRTWAYQVRKQGASDWSLNEGGTYSTLYDASYTTRTGWGLRSYFGRINYAFKDRYLFEANFRADGSSRFGTKNRYGFFPSFSAGWKIHEEPFMESTRGWLSNLKLRASWGQTGNNLGIGNFAWQATYNTGNVVVDGSNATALYIKSMSNINLKWETTATTDIGIDAGFFNDRLTAEIDYYHKNTTDILFTPSTYLTMGNFTQVPNNLGSMWNQGVEIALNWKDTIGKDFYYFAGVNFSFNKNKVTTFKGQLSRGYDEAGNYYTNLSDVSENWSSPGKLIEGHEIGEHYIYQRYRGTGKGYTGGQVDVNAGPVDGIIRTETDMQWVRAMIESGYTFNGVTTVSKDQLWYGDFIYADTNGDGNYGNSYDMDFNGKSSTPAYNLGINLGFSWKGIDFSMLWTGAFDYYIFWNTNYYNATNVTWGYALSQRIADDHYFYDPENPSDPRTNIWGTYPRLYEGSDRSRQQSDFYEYKGDYMKLKNVQIGYTLPENITKKFFVKQLRFYVSGENLLTITSFPGMDPELGGTIGYPLMRQVSVGAQVTF</sequence>
<dbReference type="PROSITE" id="PS52016">
    <property type="entry name" value="TONB_DEPENDENT_REC_3"/>
    <property type="match status" value="1"/>
</dbReference>
<gene>
    <name evidence="13" type="ORF">IAC29_03650</name>
</gene>